<dbReference type="InterPro" id="IPR002104">
    <property type="entry name" value="Integrase_catalytic"/>
</dbReference>
<proteinExistence type="predicted"/>
<dbReference type="GO" id="GO:0015074">
    <property type="term" value="P:DNA integration"/>
    <property type="evidence" value="ECO:0007669"/>
    <property type="project" value="InterPro"/>
</dbReference>
<evidence type="ECO:0000259" key="2">
    <source>
        <dbReference type="PROSITE" id="PS51898"/>
    </source>
</evidence>
<comment type="caution">
    <text evidence="3">The sequence shown here is derived from an EMBL/GenBank/DDBJ whole genome shotgun (WGS) entry which is preliminary data.</text>
</comment>
<evidence type="ECO:0000256" key="1">
    <source>
        <dbReference type="ARBA" id="ARBA00023172"/>
    </source>
</evidence>
<reference evidence="3 4" key="1">
    <citation type="submission" date="2018-08" db="EMBL/GenBank/DDBJ databases">
        <title>A genome reference for cultivated species of the human gut microbiota.</title>
        <authorList>
            <person name="Zou Y."/>
            <person name="Xue W."/>
            <person name="Luo G."/>
        </authorList>
    </citation>
    <scope>NUCLEOTIDE SEQUENCE [LARGE SCALE GENOMIC DNA]</scope>
    <source>
        <strain evidence="3 4">OM08-13BH</strain>
    </source>
</reference>
<keyword evidence="1" id="KW-0233">DNA recombination</keyword>
<evidence type="ECO:0000313" key="4">
    <source>
        <dbReference type="Proteomes" id="UP000261003"/>
    </source>
</evidence>
<gene>
    <name evidence="3" type="ORF">DXC16_14630</name>
</gene>
<protein>
    <recommendedName>
        <fullName evidence="2">Tyr recombinase domain-containing protein</fullName>
    </recommendedName>
</protein>
<feature type="domain" description="Tyr recombinase" evidence="2">
    <location>
        <begin position="243"/>
        <end position="435"/>
    </location>
</feature>
<dbReference type="GO" id="GO:0003677">
    <property type="term" value="F:DNA binding"/>
    <property type="evidence" value="ECO:0007669"/>
    <property type="project" value="InterPro"/>
</dbReference>
<dbReference type="EMBL" id="QSTG01000025">
    <property type="protein sequence ID" value="RGM42489.1"/>
    <property type="molecule type" value="Genomic_DNA"/>
</dbReference>
<dbReference type="CDD" id="cd01185">
    <property type="entry name" value="INTN1_C_like"/>
    <property type="match status" value="1"/>
</dbReference>
<dbReference type="SUPFAM" id="SSF56349">
    <property type="entry name" value="DNA breaking-rejoining enzymes"/>
    <property type="match status" value="1"/>
</dbReference>
<name>A0A3E4WJX3_PHOVU</name>
<dbReference type="AlphaFoldDB" id="A0A3E4WJX3"/>
<dbReference type="InterPro" id="IPR050090">
    <property type="entry name" value="Tyrosine_recombinase_XerCD"/>
</dbReference>
<dbReference type="Proteomes" id="UP000261003">
    <property type="component" value="Unassembled WGS sequence"/>
</dbReference>
<organism evidence="3 4">
    <name type="scientific">Phocaeicola vulgatus</name>
    <name type="common">Bacteroides vulgatus</name>
    <dbReference type="NCBI Taxonomy" id="821"/>
    <lineage>
        <taxon>Bacteria</taxon>
        <taxon>Pseudomonadati</taxon>
        <taxon>Bacteroidota</taxon>
        <taxon>Bacteroidia</taxon>
        <taxon>Bacteroidales</taxon>
        <taxon>Bacteroidaceae</taxon>
        <taxon>Phocaeicola</taxon>
    </lineage>
</organism>
<dbReference type="RefSeq" id="WP_117710680.1">
    <property type="nucleotide sequence ID" value="NZ_QSTG01000025.1"/>
</dbReference>
<dbReference type="Gene3D" id="1.10.443.10">
    <property type="entry name" value="Intergrase catalytic core"/>
    <property type="match status" value="1"/>
</dbReference>
<dbReference type="PANTHER" id="PTHR30349:SF64">
    <property type="entry name" value="PROPHAGE INTEGRASE INTD-RELATED"/>
    <property type="match status" value="1"/>
</dbReference>
<dbReference type="PROSITE" id="PS51898">
    <property type="entry name" value="TYR_RECOMBINASE"/>
    <property type="match status" value="1"/>
</dbReference>
<sequence length="438" mass="51279">MQAKATLRKSTSTVYIRVQEVASKVDFKVSTGLFIDAIHWDKNVPGYSAKSNAPKEVKQEFNRQLDELLKLVNENIQEGFTKEWLARLINEYFHPDNKEEEEKPAKVWGTSFFERAEQYLEEAKGGTSHKGAIVAIFRRLERYEAWQREIMGNSDFELKTETFGRKLLLDFMKYIEHEYTYYTKYPDFYSRFEIYRQTMRPSSRNSACSGGTRLKAFLNWCVKKGYTDDLTFQEVNTHRHVYGDAYYLLPEERDKLINATYGCSFHAPLVRDMFLFQCFVGCRMGDLFTIQRTQINNGWLEYIPGKNLKNGKTELVRLPLHPVAQQIVERYADYSPRLFPVISEPQYNEYIKMILDFAGIHRKVTILNPLTRKEEQRPICDIATSHTARKTFIANLYNKVKDQELVASLTGHSPNSRAFTRYRSIDDNIKSELINNLK</sequence>
<dbReference type="InterPro" id="IPR011010">
    <property type="entry name" value="DNA_brk_join_enz"/>
</dbReference>
<dbReference type="InterPro" id="IPR013762">
    <property type="entry name" value="Integrase-like_cat_sf"/>
</dbReference>
<accession>A0A3E4WJX3</accession>
<dbReference type="PANTHER" id="PTHR30349">
    <property type="entry name" value="PHAGE INTEGRASE-RELATED"/>
    <property type="match status" value="1"/>
</dbReference>
<dbReference type="GO" id="GO:0006310">
    <property type="term" value="P:DNA recombination"/>
    <property type="evidence" value="ECO:0007669"/>
    <property type="project" value="UniProtKB-KW"/>
</dbReference>
<evidence type="ECO:0000313" key="3">
    <source>
        <dbReference type="EMBL" id="RGM42489.1"/>
    </source>
</evidence>